<reference evidence="9" key="1">
    <citation type="submission" date="2020-12" db="EMBL/GenBank/DDBJ databases">
        <title>Sedimentitalea sp. nov., isolated from sand in Incheon.</title>
        <authorList>
            <person name="Kim W."/>
        </authorList>
    </citation>
    <scope>NUCLEOTIDE SEQUENCE</scope>
    <source>
        <strain evidence="9">CAU 1593</strain>
    </source>
</reference>
<evidence type="ECO:0000256" key="5">
    <source>
        <dbReference type="ARBA" id="ARBA00022984"/>
    </source>
</evidence>
<dbReference type="Proteomes" id="UP000619079">
    <property type="component" value="Unassembled WGS sequence"/>
</dbReference>
<evidence type="ECO:0000256" key="4">
    <source>
        <dbReference type="ARBA" id="ARBA00022960"/>
    </source>
</evidence>
<dbReference type="GO" id="GO:0016740">
    <property type="term" value="F:transferase activity"/>
    <property type="evidence" value="ECO:0007669"/>
    <property type="project" value="UniProtKB-KW"/>
</dbReference>
<evidence type="ECO:0000313" key="10">
    <source>
        <dbReference type="Proteomes" id="UP000619079"/>
    </source>
</evidence>
<name>A0A8J7J3C2_9RHOB</name>
<dbReference type="GO" id="GO:0008360">
    <property type="term" value="P:regulation of cell shape"/>
    <property type="evidence" value="ECO:0007669"/>
    <property type="project" value="UniProtKB-UniRule"/>
</dbReference>
<organism evidence="9 10">
    <name type="scientific">Sedimentitalea arenosa</name>
    <dbReference type="NCBI Taxonomy" id="2798803"/>
    <lineage>
        <taxon>Bacteria</taxon>
        <taxon>Pseudomonadati</taxon>
        <taxon>Pseudomonadota</taxon>
        <taxon>Alphaproteobacteria</taxon>
        <taxon>Rhodobacterales</taxon>
        <taxon>Paracoccaceae</taxon>
        <taxon>Sedimentitalea</taxon>
    </lineage>
</organism>
<dbReference type="UniPathway" id="UPA00219"/>
<comment type="similarity">
    <text evidence="2">Belongs to the YkuD family.</text>
</comment>
<dbReference type="GO" id="GO:0004180">
    <property type="term" value="F:carboxypeptidase activity"/>
    <property type="evidence" value="ECO:0007669"/>
    <property type="project" value="UniProtKB-ARBA"/>
</dbReference>
<feature type="active site" description="Nucleophile" evidence="7">
    <location>
        <position position="140"/>
    </location>
</feature>
<dbReference type="PROSITE" id="PS52029">
    <property type="entry name" value="LD_TPASE"/>
    <property type="match status" value="1"/>
</dbReference>
<dbReference type="InterPro" id="IPR005490">
    <property type="entry name" value="LD_TPept_cat_dom"/>
</dbReference>
<dbReference type="AlphaFoldDB" id="A0A8J7J3C2"/>
<keyword evidence="5 7" id="KW-0573">Peptidoglycan synthesis</keyword>
<dbReference type="RefSeq" id="WP_199025750.1">
    <property type="nucleotide sequence ID" value="NZ_JAELVR010000010.1"/>
</dbReference>
<feature type="active site" description="Proton donor/acceptor" evidence="7">
    <location>
        <position position="128"/>
    </location>
</feature>
<sequence>MNPQDLVLTRRGLRWRGQILPCTIGRGGIALHKREGDGATPAGTHRVTGLLYRADRMPRPAPWARAIGPRDLWSDDPEDPAYNRQVRAPHGYNHESLRRADPLYDLVLLTDWNTEPARPGHGSAIFLHQWRRPGAPTEGCIAFARADIRRIATAIAPGTRLIVPAAPFWS</sequence>
<accession>A0A8J7J3C2</accession>
<evidence type="ECO:0000256" key="6">
    <source>
        <dbReference type="ARBA" id="ARBA00023316"/>
    </source>
</evidence>
<evidence type="ECO:0000256" key="7">
    <source>
        <dbReference type="PROSITE-ProRule" id="PRU01373"/>
    </source>
</evidence>
<evidence type="ECO:0000313" key="9">
    <source>
        <dbReference type="EMBL" id="MBJ6372880.1"/>
    </source>
</evidence>
<evidence type="ECO:0000259" key="8">
    <source>
        <dbReference type="PROSITE" id="PS52029"/>
    </source>
</evidence>
<dbReference type="CDD" id="cd16913">
    <property type="entry name" value="YkuD_like"/>
    <property type="match status" value="1"/>
</dbReference>
<proteinExistence type="inferred from homology"/>
<dbReference type="GO" id="GO:0071555">
    <property type="term" value="P:cell wall organization"/>
    <property type="evidence" value="ECO:0007669"/>
    <property type="project" value="UniProtKB-UniRule"/>
</dbReference>
<keyword evidence="4 7" id="KW-0133">Cell shape</keyword>
<evidence type="ECO:0000256" key="3">
    <source>
        <dbReference type="ARBA" id="ARBA00022679"/>
    </source>
</evidence>
<keyword evidence="10" id="KW-1185">Reference proteome</keyword>
<evidence type="ECO:0000256" key="2">
    <source>
        <dbReference type="ARBA" id="ARBA00005992"/>
    </source>
</evidence>
<dbReference type="PANTHER" id="PTHR38589:SF1">
    <property type="entry name" value="BLR0621 PROTEIN"/>
    <property type="match status" value="1"/>
</dbReference>
<comment type="pathway">
    <text evidence="1 7">Cell wall biogenesis; peptidoglycan biosynthesis.</text>
</comment>
<evidence type="ECO:0000256" key="1">
    <source>
        <dbReference type="ARBA" id="ARBA00004752"/>
    </source>
</evidence>
<comment type="caution">
    <text evidence="9">The sequence shown here is derived from an EMBL/GenBank/DDBJ whole genome shotgun (WGS) entry which is preliminary data.</text>
</comment>
<dbReference type="GO" id="GO:0009252">
    <property type="term" value="P:peptidoglycan biosynthetic process"/>
    <property type="evidence" value="ECO:0007669"/>
    <property type="project" value="UniProtKB-UniPathway"/>
</dbReference>
<keyword evidence="3" id="KW-0808">Transferase</keyword>
<protein>
    <submittedName>
        <fullName evidence="9">L,D-transpeptidase family protein</fullName>
    </submittedName>
</protein>
<dbReference type="InterPro" id="IPR038063">
    <property type="entry name" value="Transpep_catalytic_dom"/>
</dbReference>
<dbReference type="PANTHER" id="PTHR38589">
    <property type="entry name" value="BLR0621 PROTEIN"/>
    <property type="match status" value="1"/>
</dbReference>
<feature type="domain" description="L,D-TPase catalytic" evidence="8">
    <location>
        <begin position="1"/>
        <end position="164"/>
    </location>
</feature>
<dbReference type="Pfam" id="PF03734">
    <property type="entry name" value="YkuD"/>
    <property type="match status" value="1"/>
</dbReference>
<keyword evidence="6 7" id="KW-0961">Cell wall biogenesis/degradation</keyword>
<dbReference type="EMBL" id="JAELVR010000010">
    <property type="protein sequence ID" value="MBJ6372880.1"/>
    <property type="molecule type" value="Genomic_DNA"/>
</dbReference>
<dbReference type="SUPFAM" id="SSF141523">
    <property type="entry name" value="L,D-transpeptidase catalytic domain-like"/>
    <property type="match status" value="1"/>
</dbReference>
<gene>
    <name evidence="9" type="ORF">JF290_15235</name>
</gene>